<comment type="catalytic activity">
    <reaction evidence="6">
        <text>AMP + ATP = 2 ADP</text>
        <dbReference type="Rhea" id="RHEA:12973"/>
        <dbReference type="ChEBI" id="CHEBI:30616"/>
        <dbReference type="ChEBI" id="CHEBI:456215"/>
        <dbReference type="ChEBI" id="CHEBI:456216"/>
        <dbReference type="EC" id="2.7.4.3"/>
    </reaction>
</comment>
<dbReference type="GO" id="GO:0004017">
    <property type="term" value="F:AMP kinase activity"/>
    <property type="evidence" value="ECO:0007669"/>
    <property type="project" value="UniProtKB-EC"/>
</dbReference>
<dbReference type="SUPFAM" id="SSF52540">
    <property type="entry name" value="P-loop containing nucleoside triphosphate hydrolases"/>
    <property type="match status" value="1"/>
</dbReference>
<dbReference type="AlphaFoldDB" id="A0A1J5G9C6"/>
<feature type="region of interest" description="Disordered" evidence="7">
    <location>
        <begin position="10"/>
        <end position="31"/>
    </location>
</feature>
<dbReference type="GO" id="GO:0005524">
    <property type="term" value="F:ATP binding"/>
    <property type="evidence" value="ECO:0007669"/>
    <property type="project" value="UniProtKB-KW"/>
</dbReference>
<keyword evidence="4 5" id="KW-0418">Kinase</keyword>
<evidence type="ECO:0000256" key="3">
    <source>
        <dbReference type="ARBA" id="ARBA00022741"/>
    </source>
</evidence>
<reference evidence="8 9" key="1">
    <citation type="journal article" date="2016" name="Environ. Microbiol.">
        <title>Genomic resolution of a cold subsurface aquifer community provides metabolic insights for novel microbes adapted to high CO concentrations.</title>
        <authorList>
            <person name="Probst A.J."/>
            <person name="Castelle C.J."/>
            <person name="Singh A."/>
            <person name="Brown C.T."/>
            <person name="Anantharaman K."/>
            <person name="Sharon I."/>
            <person name="Hug L.A."/>
            <person name="Burstein D."/>
            <person name="Emerson J.B."/>
            <person name="Thomas B.C."/>
            <person name="Banfield J.F."/>
        </authorList>
    </citation>
    <scope>NUCLEOTIDE SEQUENCE [LARGE SCALE GENOMIC DNA]</scope>
    <source>
        <strain evidence="8">CG2_30_43_9</strain>
    </source>
</reference>
<evidence type="ECO:0000256" key="7">
    <source>
        <dbReference type="SAM" id="MobiDB-lite"/>
    </source>
</evidence>
<keyword evidence="3 6" id="KW-0547">Nucleotide-binding</keyword>
<evidence type="ECO:0000256" key="2">
    <source>
        <dbReference type="ARBA" id="ARBA00022727"/>
    </source>
</evidence>
<dbReference type="Proteomes" id="UP000182059">
    <property type="component" value="Unassembled WGS sequence"/>
</dbReference>
<dbReference type="InterPro" id="IPR027417">
    <property type="entry name" value="P-loop_NTPase"/>
</dbReference>
<dbReference type="EC" id="2.7.4.3" evidence="6"/>
<evidence type="ECO:0000256" key="5">
    <source>
        <dbReference type="RuleBase" id="RU003330"/>
    </source>
</evidence>
<gene>
    <name evidence="8" type="ORF">AUK15_02330</name>
</gene>
<name>A0A1J5G9C6_9BACT</name>
<accession>A0A1J5G9C6</accession>
<dbReference type="PRINTS" id="PR00094">
    <property type="entry name" value="ADENYLTKNASE"/>
</dbReference>
<comment type="subunit">
    <text evidence="6">Monomer.</text>
</comment>
<evidence type="ECO:0000256" key="6">
    <source>
        <dbReference type="RuleBase" id="RU003331"/>
    </source>
</evidence>
<dbReference type="Pfam" id="PF00406">
    <property type="entry name" value="ADK"/>
    <property type="match status" value="1"/>
</dbReference>
<organism evidence="8 9">
    <name type="scientific">Candidatus Nomurabacteria bacterium CG2_30_43_9</name>
    <dbReference type="NCBI Taxonomy" id="1805283"/>
    <lineage>
        <taxon>Bacteria</taxon>
        <taxon>Candidatus Nomuraibacteriota</taxon>
    </lineage>
</organism>
<dbReference type="GO" id="GO:0005737">
    <property type="term" value="C:cytoplasm"/>
    <property type="evidence" value="ECO:0007669"/>
    <property type="project" value="UniProtKB-SubCell"/>
</dbReference>
<dbReference type="Gene3D" id="3.40.50.300">
    <property type="entry name" value="P-loop containing nucleotide triphosphate hydrolases"/>
    <property type="match status" value="1"/>
</dbReference>
<proteinExistence type="inferred from homology"/>
<dbReference type="PANTHER" id="PTHR23359">
    <property type="entry name" value="NUCLEOTIDE KINASE"/>
    <property type="match status" value="1"/>
</dbReference>
<evidence type="ECO:0000256" key="4">
    <source>
        <dbReference type="ARBA" id="ARBA00022777"/>
    </source>
</evidence>
<comment type="caution">
    <text evidence="8">The sequence shown here is derived from an EMBL/GenBank/DDBJ whole genome shotgun (WGS) entry which is preliminary data.</text>
</comment>
<comment type="similarity">
    <text evidence="5">Belongs to the adenylate kinase family.</text>
</comment>
<evidence type="ECO:0000256" key="1">
    <source>
        <dbReference type="ARBA" id="ARBA00022679"/>
    </source>
</evidence>
<dbReference type="EMBL" id="MNYX01000054">
    <property type="protein sequence ID" value="OIP65223.1"/>
    <property type="molecule type" value="Genomic_DNA"/>
</dbReference>
<sequence length="197" mass="22842">MRLQTVIFTGRSGAGKGTQSQHLEKSLSEQTPDTPVLHIETGEYFRKYVQESGAVWDRARKIIEAGNRQPDFLAIWMWTTEFIQNFKDNEHLVFDGAPRALPEARILDTALPFFDRVNPVVVYLNVSQEWAEERLKGRGRADDLKPEVVARRFAFFDKDVVPVIEYYRNNPAYRFLEINGEQTPEEVFSDIMKGMRI</sequence>
<dbReference type="InterPro" id="IPR000850">
    <property type="entry name" value="Adenylat/UMP-CMP_kin"/>
</dbReference>
<comment type="subcellular location">
    <subcellularLocation>
        <location evidence="6">Cytoplasm</location>
    </subcellularLocation>
</comment>
<dbReference type="CDD" id="cd01428">
    <property type="entry name" value="ADK"/>
    <property type="match status" value="1"/>
</dbReference>
<keyword evidence="1 5" id="KW-0808">Transferase</keyword>
<protein>
    <recommendedName>
        <fullName evidence="6">Adenylate kinase</fullName>
        <ecNumber evidence="6">2.7.4.3</ecNumber>
    </recommendedName>
</protein>
<keyword evidence="6" id="KW-0067">ATP-binding</keyword>
<keyword evidence="2" id="KW-0545">Nucleotide biosynthesis</keyword>
<evidence type="ECO:0000313" key="9">
    <source>
        <dbReference type="Proteomes" id="UP000182059"/>
    </source>
</evidence>
<evidence type="ECO:0000313" key="8">
    <source>
        <dbReference type="EMBL" id="OIP65223.1"/>
    </source>
</evidence>